<evidence type="ECO:0000313" key="2">
    <source>
        <dbReference type="Proteomes" id="UP001056120"/>
    </source>
</evidence>
<comment type="caution">
    <text evidence="1">The sequence shown here is derived from an EMBL/GenBank/DDBJ whole genome shotgun (WGS) entry which is preliminary data.</text>
</comment>
<reference evidence="1 2" key="2">
    <citation type="journal article" date="2022" name="Mol. Ecol. Resour.">
        <title>The genomes of chicory, endive, great burdock and yacon provide insights into Asteraceae paleo-polyploidization history and plant inulin production.</title>
        <authorList>
            <person name="Fan W."/>
            <person name="Wang S."/>
            <person name="Wang H."/>
            <person name="Wang A."/>
            <person name="Jiang F."/>
            <person name="Liu H."/>
            <person name="Zhao H."/>
            <person name="Xu D."/>
            <person name="Zhang Y."/>
        </authorList>
    </citation>
    <scope>NUCLEOTIDE SEQUENCE [LARGE SCALE GENOMIC DNA]</scope>
    <source>
        <strain evidence="2">cv. Yunnan</strain>
        <tissue evidence="1">Leaves</tissue>
    </source>
</reference>
<gene>
    <name evidence="1" type="ORF">L1987_83321</name>
</gene>
<dbReference type="EMBL" id="CM042045">
    <property type="protein sequence ID" value="KAI3682931.1"/>
    <property type="molecule type" value="Genomic_DNA"/>
</dbReference>
<protein>
    <submittedName>
        <fullName evidence="1">Uncharacterized protein</fullName>
    </submittedName>
</protein>
<sequence>MTHQYRHQLRGSCLLILMLIVDTGILETCLHACFISQTEPKNVVEALDDDCWIEAMQEELAQFDKLHVWDLVDLPKGSRSIGTKWVFRCKRDDRGVVVRNKARLVVQGFNQQEGVDYTKVYAPVSRIEAIRLFLAYPSFKGFKVFQLDVKSAFQYGKVKEEVFVKQPPGFEDPMFPEKVFKLDKALYGLHQAPRAWYETLLVHLLANGFERGQIDSTFFIRKAGGDLLLVQIYVDDIIFGSTNVDLCKDFERLMKLKFEMSSMGELSFFLGLQVNQKEDGFYIHQTKYVADILKKFDMENSSAFNTPIPVNHKLDSDLKGKEVDCRLYRGMIGSLMYLTASRPDIMFAGIDLCPSNAKSKPQLQFQHVRQNLLQHPVVVLKSYGFSNKKKLLGLVKVHTDDNLADLFTKVFDRSRFEFFTQMIGHPLDLLGSLYLEWKVFLPRRKSVWGPLPNTVLGKRKVQDETTSSEDMCRELITKELEEQDLKIKTKLLSRGSLLEHDL</sequence>
<organism evidence="1 2">
    <name type="scientific">Smallanthus sonchifolius</name>
    <dbReference type="NCBI Taxonomy" id="185202"/>
    <lineage>
        <taxon>Eukaryota</taxon>
        <taxon>Viridiplantae</taxon>
        <taxon>Streptophyta</taxon>
        <taxon>Embryophyta</taxon>
        <taxon>Tracheophyta</taxon>
        <taxon>Spermatophyta</taxon>
        <taxon>Magnoliopsida</taxon>
        <taxon>eudicotyledons</taxon>
        <taxon>Gunneridae</taxon>
        <taxon>Pentapetalae</taxon>
        <taxon>asterids</taxon>
        <taxon>campanulids</taxon>
        <taxon>Asterales</taxon>
        <taxon>Asteraceae</taxon>
        <taxon>Asteroideae</taxon>
        <taxon>Heliantheae alliance</taxon>
        <taxon>Millerieae</taxon>
        <taxon>Smallanthus</taxon>
    </lineage>
</organism>
<proteinExistence type="predicted"/>
<name>A0ACB8YCJ2_9ASTR</name>
<keyword evidence="2" id="KW-1185">Reference proteome</keyword>
<accession>A0ACB8YCJ2</accession>
<reference evidence="2" key="1">
    <citation type="journal article" date="2022" name="Mol. Ecol. Resour.">
        <title>The genomes of chicory, endive, great burdock and yacon provide insights into Asteraceae palaeo-polyploidization history and plant inulin production.</title>
        <authorList>
            <person name="Fan W."/>
            <person name="Wang S."/>
            <person name="Wang H."/>
            <person name="Wang A."/>
            <person name="Jiang F."/>
            <person name="Liu H."/>
            <person name="Zhao H."/>
            <person name="Xu D."/>
            <person name="Zhang Y."/>
        </authorList>
    </citation>
    <scope>NUCLEOTIDE SEQUENCE [LARGE SCALE GENOMIC DNA]</scope>
    <source>
        <strain evidence="2">cv. Yunnan</strain>
    </source>
</reference>
<evidence type="ECO:0000313" key="1">
    <source>
        <dbReference type="EMBL" id="KAI3682931.1"/>
    </source>
</evidence>
<dbReference type="Proteomes" id="UP001056120">
    <property type="component" value="Linkage Group LG28"/>
</dbReference>